<feature type="domain" description="SnoaL-like" evidence="1">
    <location>
        <begin position="10"/>
        <end position="132"/>
    </location>
</feature>
<comment type="caution">
    <text evidence="2">The sequence shown here is derived from an EMBL/GenBank/DDBJ whole genome shotgun (WGS) entry which is preliminary data.</text>
</comment>
<proteinExistence type="predicted"/>
<dbReference type="InterPro" id="IPR032710">
    <property type="entry name" value="NTF2-like_dom_sf"/>
</dbReference>
<reference evidence="2 3" key="1">
    <citation type="journal article" date="2015" name="Stand. Genomic Sci.">
        <title>Genomic Encyclopedia of Bacterial and Archaeal Type Strains, Phase III: the genomes of soil and plant-associated and newly described type strains.</title>
        <authorList>
            <person name="Whitman W.B."/>
            <person name="Woyke T."/>
            <person name="Klenk H.P."/>
            <person name="Zhou Y."/>
            <person name="Lilburn T.G."/>
            <person name="Beck B.J."/>
            <person name="De Vos P."/>
            <person name="Vandamme P."/>
            <person name="Eisen J.A."/>
            <person name="Garrity G."/>
            <person name="Hugenholtz P."/>
            <person name="Kyrpides N.C."/>
        </authorList>
    </citation>
    <scope>NUCLEOTIDE SEQUENCE [LARGE SCALE GENOMIC DNA]</scope>
    <source>
        <strain evidence="2 3">CGMCC 1.7748</strain>
    </source>
</reference>
<dbReference type="Gene3D" id="3.10.450.50">
    <property type="match status" value="1"/>
</dbReference>
<dbReference type="CDD" id="cd00531">
    <property type="entry name" value="NTF2_like"/>
    <property type="match status" value="1"/>
</dbReference>
<organism evidence="2 3">
    <name type="scientific">Sphingobium wenxiniae (strain DSM 21828 / CGMCC 1.7748 / JZ-1)</name>
    <dbReference type="NCBI Taxonomy" id="595605"/>
    <lineage>
        <taxon>Bacteria</taxon>
        <taxon>Pseudomonadati</taxon>
        <taxon>Pseudomonadota</taxon>
        <taxon>Alphaproteobacteria</taxon>
        <taxon>Sphingomonadales</taxon>
        <taxon>Sphingomonadaceae</taxon>
        <taxon>Sphingobium</taxon>
    </lineage>
</organism>
<dbReference type="EMBL" id="VLKK01000006">
    <property type="protein sequence ID" value="TWH93642.1"/>
    <property type="molecule type" value="Genomic_DNA"/>
</dbReference>
<evidence type="ECO:0000313" key="2">
    <source>
        <dbReference type="EMBL" id="TWH93642.1"/>
    </source>
</evidence>
<name>A0A562KE46_SPHWJ</name>
<sequence>MDISGTLALAQDEAAIRAALARYCRGIDRGDPVLIASAYWPEAEDHHGVFDGNAHEFARWIVPHLAKEYTLTQHLLGQSLIQMSGPDAAAVETYFSSRHGHARNGVRMVEMVSGRYIDRFARRAGEWRIADRLLIVDFVFDVPHPKSIVEDIPGSIFGCRGQEDASYGLFTAQQG</sequence>
<evidence type="ECO:0000313" key="3">
    <source>
        <dbReference type="Proteomes" id="UP000316624"/>
    </source>
</evidence>
<dbReference type="InterPro" id="IPR037401">
    <property type="entry name" value="SnoaL-like"/>
</dbReference>
<protein>
    <submittedName>
        <fullName evidence="2">SnoaL-like protein</fullName>
    </submittedName>
</protein>
<evidence type="ECO:0000259" key="1">
    <source>
        <dbReference type="Pfam" id="PF13577"/>
    </source>
</evidence>
<keyword evidence="3" id="KW-1185">Reference proteome</keyword>
<dbReference type="Proteomes" id="UP000316624">
    <property type="component" value="Unassembled WGS sequence"/>
</dbReference>
<accession>A0A562KE46</accession>
<dbReference type="AlphaFoldDB" id="A0A562KE46"/>
<gene>
    <name evidence="2" type="ORF">IQ35_01851</name>
</gene>
<dbReference type="RefSeq" id="WP_021245921.1">
    <property type="nucleotide sequence ID" value="NZ_JACIIY010000060.1"/>
</dbReference>
<dbReference type="Pfam" id="PF13577">
    <property type="entry name" value="SnoaL_4"/>
    <property type="match status" value="1"/>
</dbReference>
<dbReference type="SUPFAM" id="SSF54427">
    <property type="entry name" value="NTF2-like"/>
    <property type="match status" value="1"/>
</dbReference>